<evidence type="ECO:0000313" key="3">
    <source>
        <dbReference type="EMBL" id="MST74631.1"/>
    </source>
</evidence>
<proteinExistence type="predicted"/>
<evidence type="ECO:0000256" key="1">
    <source>
        <dbReference type="SAM" id="Phobius"/>
    </source>
</evidence>
<evidence type="ECO:0000313" key="4">
    <source>
        <dbReference type="Proteomes" id="UP000474024"/>
    </source>
</evidence>
<dbReference type="Pfam" id="PF24547">
    <property type="entry name" value="DUF7601"/>
    <property type="match status" value="2"/>
</dbReference>
<organism evidence="3 4">
    <name type="scientific">Roseburia porci</name>
    <dbReference type="NCBI Taxonomy" id="2605790"/>
    <lineage>
        <taxon>Bacteria</taxon>
        <taxon>Bacillati</taxon>
        <taxon>Bacillota</taxon>
        <taxon>Clostridia</taxon>
        <taxon>Lachnospirales</taxon>
        <taxon>Lachnospiraceae</taxon>
        <taxon>Roseburia</taxon>
    </lineage>
</organism>
<dbReference type="RefSeq" id="WP_154429595.1">
    <property type="nucleotide sequence ID" value="NZ_VUNI01000007.1"/>
</dbReference>
<feature type="domain" description="PA14" evidence="2">
    <location>
        <begin position="157"/>
        <end position="338"/>
    </location>
</feature>
<dbReference type="AlphaFoldDB" id="A0A6L5YSG4"/>
<name>A0A6L5YSG4_9FIRM</name>
<dbReference type="PROSITE" id="PS51820">
    <property type="entry name" value="PA14"/>
    <property type="match status" value="1"/>
</dbReference>
<protein>
    <submittedName>
        <fullName evidence="3">Fibro-slime domain-containing protein</fullName>
    </submittedName>
</protein>
<dbReference type="InterPro" id="IPR011874">
    <property type="entry name" value="Fibro_Slime"/>
</dbReference>
<dbReference type="Gene3D" id="2.60.40.1140">
    <property type="entry name" value="Collagen-binding surface protein Cna, B-type domain"/>
    <property type="match status" value="3"/>
</dbReference>
<keyword evidence="1" id="KW-0472">Membrane</keyword>
<feature type="transmembrane region" description="Helical" evidence="1">
    <location>
        <begin position="781"/>
        <end position="800"/>
    </location>
</feature>
<sequence>MTIRKAALAFLLTAIMLVGTGYGGFSLLAEETTGTIHTEDTAGLIDISLYDYDMNEVYSDLYFLGDPGWNWPRYNRWVGAWGYSNDHVAVQGIMDRNLYTKDGYITTAEDNYEGFPVVTAGGRMAYTNARYGLLSEQTCVASGLNHLFVRDAQGYYSYDSAKNYAYYDASENNSQKDFTVYDVPKNGNFMPLRDITESESWYYGMTVGFNFIQPQNGQVEGQDMTFSFSGDDDVWVFVDGRLVLDLGGIHSKVGGTINFATGEVKVDGVVNEADSGIGNTLGQTTSLQQIFGLEKATFEDCSEHRLEFIYLERGATVSNCSLKFNMPPVPKDALKITKQITNTDKQSYANAEFPFQVYLEKENGTDIFETMPEGTTYQIWEDGVDTGQRSAVSEDGSFCLKDGQTAVFPDIMRNLKYYVEETEIQSDEYDQVSLSNGEVTYLDGQGNTIATTDGTVAKETGTYAARSEIRKVGGNSSIVFKNQCARDNIRNLQITKRITDGFQTDDVFDFLVQLEDKEGKLVPYQGDYFVVKDGNYYMRDADGNLALADSQTVCGNTQSGEISGIPADYTIQITGLIAGTDFKVDEINLDTEQYNGWAKELQDETAEPAQIADADGCIRLGSDAQLTITNDPKGNLYVQKTWTGDDIEHSLVYVGLYHLDENGNYIPVENTVKELNSSNNWQAVYEHLDAPEQYRVKELKEVQAEDACEFEVTDGNTTRYWEGMESGERMKEAYLDYQVSYGEPQQTEKGKRDYMQVITNTMQEREVYELPEAGGVGNGKFLFAGIAFLMTASVVLIHKIKFQNI</sequence>
<dbReference type="InterPro" id="IPR037524">
    <property type="entry name" value="PA14/GLEYA"/>
</dbReference>
<dbReference type="InterPro" id="IPR055382">
    <property type="entry name" value="DUF7601"/>
</dbReference>
<evidence type="ECO:0000259" key="2">
    <source>
        <dbReference type="PROSITE" id="PS51820"/>
    </source>
</evidence>
<keyword evidence="1" id="KW-1133">Transmembrane helix</keyword>
<dbReference type="EMBL" id="VUNI01000007">
    <property type="protein sequence ID" value="MST74631.1"/>
    <property type="molecule type" value="Genomic_DNA"/>
</dbReference>
<accession>A0A6L5YSG4</accession>
<comment type="caution">
    <text evidence="3">The sequence shown here is derived from an EMBL/GenBank/DDBJ whole genome shotgun (WGS) entry which is preliminary data.</text>
</comment>
<dbReference type="NCBIfam" id="TIGR02148">
    <property type="entry name" value="Fibro_Slime"/>
    <property type="match status" value="1"/>
</dbReference>
<dbReference type="Proteomes" id="UP000474024">
    <property type="component" value="Unassembled WGS sequence"/>
</dbReference>
<reference evidence="3 4" key="1">
    <citation type="submission" date="2019-08" db="EMBL/GenBank/DDBJ databases">
        <title>In-depth cultivation of the pig gut microbiome towards novel bacterial diversity and tailored functional studies.</title>
        <authorList>
            <person name="Wylensek D."/>
            <person name="Hitch T.C.A."/>
            <person name="Clavel T."/>
        </authorList>
    </citation>
    <scope>NUCLEOTIDE SEQUENCE [LARGE SCALE GENOMIC DNA]</scope>
    <source>
        <strain evidence="3 4">MUC/MUC-530-WT-4D</strain>
    </source>
</reference>
<keyword evidence="1" id="KW-0812">Transmembrane</keyword>
<keyword evidence="4" id="KW-1185">Reference proteome</keyword>
<gene>
    <name evidence="3" type="ORF">FYJ75_06195</name>
</gene>